<dbReference type="NCBIfam" id="TIGR00738">
    <property type="entry name" value="rrf2_super"/>
    <property type="match status" value="1"/>
</dbReference>
<dbReference type="InterPro" id="IPR000944">
    <property type="entry name" value="Tscrpt_reg_Rrf2"/>
</dbReference>
<dbReference type="PANTHER" id="PTHR33221:SF15">
    <property type="entry name" value="HTH-TYPE TRANSCRIPTIONAL REGULATOR YWGB-RELATED"/>
    <property type="match status" value="1"/>
</dbReference>
<comment type="caution">
    <text evidence="1">The sequence shown here is derived from an EMBL/GenBank/DDBJ whole genome shotgun (WGS) entry which is preliminary data.</text>
</comment>
<dbReference type="Pfam" id="PF02082">
    <property type="entry name" value="Rrf2"/>
    <property type="match status" value="1"/>
</dbReference>
<dbReference type="RefSeq" id="WP_200357500.1">
    <property type="nucleotide sequence ID" value="NZ_JBHLTO010000003.1"/>
</dbReference>
<keyword evidence="2" id="KW-1185">Reference proteome</keyword>
<dbReference type="AlphaFoldDB" id="A0A934S5F6"/>
<dbReference type="GO" id="GO:0005829">
    <property type="term" value="C:cytosol"/>
    <property type="evidence" value="ECO:0007669"/>
    <property type="project" value="TreeGrafter"/>
</dbReference>
<protein>
    <submittedName>
        <fullName evidence="1">Rrf2 family transcriptional regulator</fullName>
    </submittedName>
</protein>
<dbReference type="InterPro" id="IPR036390">
    <property type="entry name" value="WH_DNA-bd_sf"/>
</dbReference>
<accession>A0A934S5F6</accession>
<dbReference type="PROSITE" id="PS51197">
    <property type="entry name" value="HTH_RRF2_2"/>
    <property type="match status" value="1"/>
</dbReference>
<dbReference type="SUPFAM" id="SSF46785">
    <property type="entry name" value="Winged helix' DNA-binding domain"/>
    <property type="match status" value="1"/>
</dbReference>
<sequence length="150" mass="16548">MFGYGKMANYAIASLSYLAANYDKEGFKANSQTIATARNLSRPLVGKLMSQMSTAGLVNGTPGPGGGFFLSRPPSDITLLEIVRLFEKVEEALMCPFGPGWCGNGDPCPFHYELEDKRDEMMKWLEETNLEVFTKHPIKPEKGWCDTAAS</sequence>
<name>A0A934S5F6_9BACT</name>
<dbReference type="EMBL" id="JAENIL010000044">
    <property type="protein sequence ID" value="MBK1879288.1"/>
    <property type="molecule type" value="Genomic_DNA"/>
</dbReference>
<proteinExistence type="predicted"/>
<dbReference type="Gene3D" id="1.10.10.10">
    <property type="entry name" value="Winged helix-like DNA-binding domain superfamily/Winged helix DNA-binding domain"/>
    <property type="match status" value="1"/>
</dbReference>
<gene>
    <name evidence="1" type="ORF">JIN87_20545</name>
</gene>
<dbReference type="InterPro" id="IPR036388">
    <property type="entry name" value="WH-like_DNA-bd_sf"/>
</dbReference>
<evidence type="ECO:0000313" key="2">
    <source>
        <dbReference type="Proteomes" id="UP000617628"/>
    </source>
</evidence>
<dbReference type="PANTHER" id="PTHR33221">
    <property type="entry name" value="WINGED HELIX-TURN-HELIX TRANSCRIPTIONAL REGULATOR, RRF2 FAMILY"/>
    <property type="match status" value="1"/>
</dbReference>
<reference evidence="1" key="1">
    <citation type="submission" date="2021-01" db="EMBL/GenBank/DDBJ databases">
        <title>Modified the classification status of verrucomicrobia.</title>
        <authorList>
            <person name="Feng X."/>
        </authorList>
    </citation>
    <scope>NUCLEOTIDE SEQUENCE</scope>
    <source>
        <strain evidence="1">KCTC 13126</strain>
    </source>
</reference>
<organism evidence="1 2">
    <name type="scientific">Pelagicoccus mobilis</name>
    <dbReference type="NCBI Taxonomy" id="415221"/>
    <lineage>
        <taxon>Bacteria</taxon>
        <taxon>Pseudomonadati</taxon>
        <taxon>Verrucomicrobiota</taxon>
        <taxon>Opitutia</taxon>
        <taxon>Puniceicoccales</taxon>
        <taxon>Pelagicoccaceae</taxon>
        <taxon>Pelagicoccus</taxon>
    </lineage>
</organism>
<evidence type="ECO:0000313" key="1">
    <source>
        <dbReference type="EMBL" id="MBK1879288.1"/>
    </source>
</evidence>
<dbReference type="Proteomes" id="UP000617628">
    <property type="component" value="Unassembled WGS sequence"/>
</dbReference>
<dbReference type="GO" id="GO:0003700">
    <property type="term" value="F:DNA-binding transcription factor activity"/>
    <property type="evidence" value="ECO:0007669"/>
    <property type="project" value="TreeGrafter"/>
</dbReference>